<dbReference type="Proteomes" id="UP000820669">
    <property type="component" value="Unassembled WGS sequence"/>
</dbReference>
<dbReference type="InterPro" id="IPR012338">
    <property type="entry name" value="Beta-lactam/transpept-like"/>
</dbReference>
<dbReference type="InterPro" id="IPR007887">
    <property type="entry name" value="MecA_N"/>
</dbReference>
<feature type="domain" description="NTF2-like N-terminal transpeptidase" evidence="2">
    <location>
        <begin position="34"/>
        <end position="142"/>
    </location>
</feature>
<evidence type="ECO:0000313" key="4">
    <source>
        <dbReference type="Proteomes" id="UP000820669"/>
    </source>
</evidence>
<dbReference type="Pfam" id="PF00905">
    <property type="entry name" value="Transpeptidase"/>
    <property type="match status" value="1"/>
</dbReference>
<evidence type="ECO:0000259" key="1">
    <source>
        <dbReference type="Pfam" id="PF00905"/>
    </source>
</evidence>
<dbReference type="Pfam" id="PF05223">
    <property type="entry name" value="MecA_N"/>
    <property type="match status" value="1"/>
</dbReference>
<dbReference type="InterPro" id="IPR050515">
    <property type="entry name" value="Beta-lactam/transpept"/>
</dbReference>
<dbReference type="SUPFAM" id="SSF56601">
    <property type="entry name" value="beta-lactamase/transpeptidase-like"/>
    <property type="match status" value="1"/>
</dbReference>
<organism evidence="3 4">
    <name type="scientific">Pseudonocardia acidicola</name>
    <dbReference type="NCBI Taxonomy" id="2724939"/>
    <lineage>
        <taxon>Bacteria</taxon>
        <taxon>Bacillati</taxon>
        <taxon>Actinomycetota</taxon>
        <taxon>Actinomycetes</taxon>
        <taxon>Pseudonocardiales</taxon>
        <taxon>Pseudonocardiaceae</taxon>
        <taxon>Pseudonocardia</taxon>
    </lineage>
</organism>
<dbReference type="SUPFAM" id="SSF56519">
    <property type="entry name" value="Penicillin binding protein dimerisation domain"/>
    <property type="match status" value="1"/>
</dbReference>
<dbReference type="Gene3D" id="3.90.1310.10">
    <property type="entry name" value="Penicillin-binding protein 2a (Domain 2)"/>
    <property type="match status" value="1"/>
</dbReference>
<dbReference type="Gene3D" id="3.40.710.10">
    <property type="entry name" value="DD-peptidase/beta-lactamase superfamily"/>
    <property type="match status" value="1"/>
</dbReference>
<gene>
    <name evidence="3" type="ORF">HF526_01945</name>
</gene>
<proteinExistence type="predicted"/>
<dbReference type="EMBL" id="JAAXLA010000002">
    <property type="protein sequence ID" value="NMH96094.1"/>
    <property type="molecule type" value="Genomic_DNA"/>
</dbReference>
<dbReference type="InterPro" id="IPR001460">
    <property type="entry name" value="PCN-bd_Tpept"/>
</dbReference>
<evidence type="ECO:0000313" key="3">
    <source>
        <dbReference type="EMBL" id="NMH96094.1"/>
    </source>
</evidence>
<feature type="domain" description="Penicillin-binding protein transpeptidase" evidence="1">
    <location>
        <begin position="332"/>
        <end position="589"/>
    </location>
</feature>
<evidence type="ECO:0000259" key="2">
    <source>
        <dbReference type="Pfam" id="PF05223"/>
    </source>
</evidence>
<keyword evidence="4" id="KW-1185">Reference proteome</keyword>
<name>A0ABX1S768_9PSEU</name>
<dbReference type="InterPro" id="IPR036138">
    <property type="entry name" value="PBP_dimer_sf"/>
</dbReference>
<accession>A0ABX1S768</accession>
<dbReference type="PROSITE" id="PS51257">
    <property type="entry name" value="PROKAR_LIPOPROTEIN"/>
    <property type="match status" value="1"/>
</dbReference>
<dbReference type="PANTHER" id="PTHR30627:SF24">
    <property type="entry name" value="PENICILLIN-BINDING PROTEIN 4B"/>
    <property type="match status" value="1"/>
</dbReference>
<reference evidence="3 4" key="1">
    <citation type="submission" date="2020-04" db="EMBL/GenBank/DDBJ databases">
        <authorList>
            <person name="Klaysubun C."/>
            <person name="Duangmal K."/>
            <person name="Lipun K."/>
        </authorList>
    </citation>
    <scope>NUCLEOTIDE SEQUENCE [LARGE SCALE GENOMIC DNA]</scope>
    <source>
        <strain evidence="3 4">K10HN5</strain>
    </source>
</reference>
<comment type="caution">
    <text evidence="3">The sequence shown here is derived from an EMBL/GenBank/DDBJ whole genome shotgun (WGS) entry which is preliminary data.</text>
</comment>
<dbReference type="PANTHER" id="PTHR30627">
    <property type="entry name" value="PEPTIDOGLYCAN D,D-TRANSPEPTIDASE"/>
    <property type="match status" value="1"/>
</dbReference>
<sequence length="606" mass="61741">MSARRPTVRTAVVLVTLLLLAVAAGCGLFRGGGPQRAAEDFLAAWARGDDAAAAALTDDPSAAGELLAAVRQALTPARLTAELGQVRTAADHATASADLSWDLGAGRHWNYLGELELHPAPQTERGWRVHWASTVVHPQVAARQRLALGTDAPEPAPVVDRNGVPLLAATTVVNVLLDRRAAGDLPAVAGALARALSPIDPAITTRTITDGAARTPDGQAYSVVVLRDTDYQGVRAAIYDLPGVRFTTSSRLLAPDAAFARQVLPGVRTEVAPQVDGVAGWSVRVVDATGGTVRTLIEQPPTPGGTVVLGLDRTLQAAAEDAVERISQQAVLVAVQPSTGDLLAVAQNGSADAAGPLALTGRFPPGSTFKIVTAAAAVEEGGLAAGSPVGCPGTTVIGGRLIPNFEGFDLGTVPLGRAFARSCNTTFAQLAAQLGPDALPRAALALGLGADYRVPALTTVTGSVPPAPDQVQRAEDGFGQGQVLASPLGMALVAATVAHGASVVPQLIRGRPTEVLQPATGPAPAALEQVRSMMRQVVTEGTATRLAGLGEVYGKTGTAEFTGAGGRAHGWFVGYRGDVAFAVLVVDGGSSEPAVDAAQRFLAATG</sequence>
<protein>
    <submittedName>
        <fullName evidence="3">Penicillin-binding protein 2</fullName>
    </submittedName>
</protein>